<evidence type="ECO:0000313" key="5">
    <source>
        <dbReference type="EMBL" id="VAV82657.1"/>
    </source>
</evidence>
<name>A0A3B0QSA8_9ZZZZ</name>
<feature type="domain" description="Cytochrome c" evidence="4">
    <location>
        <begin position="111"/>
        <end position="130"/>
    </location>
</feature>
<dbReference type="InterPro" id="IPR009056">
    <property type="entry name" value="Cyt_c-like_dom"/>
</dbReference>
<dbReference type="PANTHER" id="PTHR33751">
    <property type="entry name" value="CBB3-TYPE CYTOCHROME C OXIDASE SUBUNIT FIXP"/>
    <property type="match status" value="1"/>
</dbReference>
<dbReference type="GO" id="GO:0020037">
    <property type="term" value="F:heme binding"/>
    <property type="evidence" value="ECO:0007669"/>
    <property type="project" value="InterPro"/>
</dbReference>
<evidence type="ECO:0000256" key="3">
    <source>
        <dbReference type="ARBA" id="ARBA00023004"/>
    </source>
</evidence>
<evidence type="ECO:0000256" key="1">
    <source>
        <dbReference type="ARBA" id="ARBA00022617"/>
    </source>
</evidence>
<sequence length="130" mass="14588">MRKYILFIMAVLLVAGTYGIASAEVANGERLFKKHCVKCHGADGSVSKYGRSLKPSARDLRTNRLFIGPAELRSIIKYGLYGREMKGWQNILKDSEIIDVAEFVRTLKYEPNIEAGKKFFISRCAGCHAN</sequence>
<keyword evidence="2" id="KW-0479">Metal-binding</keyword>
<dbReference type="AlphaFoldDB" id="A0A3B0QSA8"/>
<dbReference type="Gene3D" id="1.10.760.10">
    <property type="entry name" value="Cytochrome c-like domain"/>
    <property type="match status" value="1"/>
</dbReference>
<dbReference type="GO" id="GO:0046872">
    <property type="term" value="F:metal ion binding"/>
    <property type="evidence" value="ECO:0007669"/>
    <property type="project" value="UniProtKB-KW"/>
</dbReference>
<gene>
    <name evidence="5" type="ORF">MNBD_DELTA01-1775</name>
</gene>
<feature type="domain" description="Cytochrome c" evidence="4">
    <location>
        <begin position="23"/>
        <end position="108"/>
    </location>
</feature>
<keyword evidence="3" id="KW-0408">Iron</keyword>
<evidence type="ECO:0000259" key="4">
    <source>
        <dbReference type="PROSITE" id="PS51007"/>
    </source>
</evidence>
<reference evidence="5" key="1">
    <citation type="submission" date="2018-06" db="EMBL/GenBank/DDBJ databases">
        <authorList>
            <person name="Zhirakovskaya E."/>
        </authorList>
    </citation>
    <scope>NUCLEOTIDE SEQUENCE</scope>
</reference>
<proteinExistence type="predicted"/>
<accession>A0A3B0QSA8</accession>
<organism evidence="5">
    <name type="scientific">hydrothermal vent metagenome</name>
    <dbReference type="NCBI Taxonomy" id="652676"/>
    <lineage>
        <taxon>unclassified sequences</taxon>
        <taxon>metagenomes</taxon>
        <taxon>ecological metagenomes</taxon>
    </lineage>
</organism>
<dbReference type="InterPro" id="IPR050597">
    <property type="entry name" value="Cytochrome_c_Oxidase_Subunit"/>
</dbReference>
<feature type="non-terminal residue" evidence="5">
    <location>
        <position position="130"/>
    </location>
</feature>
<dbReference type="GO" id="GO:0009055">
    <property type="term" value="F:electron transfer activity"/>
    <property type="evidence" value="ECO:0007669"/>
    <property type="project" value="InterPro"/>
</dbReference>
<keyword evidence="1" id="KW-0349">Heme</keyword>
<dbReference type="EMBL" id="UOEA01000024">
    <property type="protein sequence ID" value="VAV82657.1"/>
    <property type="molecule type" value="Genomic_DNA"/>
</dbReference>
<evidence type="ECO:0000256" key="2">
    <source>
        <dbReference type="ARBA" id="ARBA00022723"/>
    </source>
</evidence>
<dbReference type="Pfam" id="PF13442">
    <property type="entry name" value="Cytochrome_CBB3"/>
    <property type="match status" value="1"/>
</dbReference>
<protein>
    <recommendedName>
        <fullName evidence="4">Cytochrome c domain-containing protein</fullName>
    </recommendedName>
</protein>
<dbReference type="SUPFAM" id="SSF46626">
    <property type="entry name" value="Cytochrome c"/>
    <property type="match status" value="1"/>
</dbReference>
<dbReference type="InterPro" id="IPR036909">
    <property type="entry name" value="Cyt_c-like_dom_sf"/>
</dbReference>
<dbReference type="PROSITE" id="PS51007">
    <property type="entry name" value="CYTC"/>
    <property type="match status" value="2"/>
</dbReference>
<dbReference type="PANTHER" id="PTHR33751:SF1">
    <property type="entry name" value="CBB3-TYPE CYTOCHROME C OXIDASE SUBUNIT FIXP"/>
    <property type="match status" value="1"/>
</dbReference>